<accession>A0A3P7R7P9</accession>
<proteinExistence type="predicted"/>
<keyword evidence="3" id="KW-1185">Reference proteome</keyword>
<organism evidence="2 3">
    <name type="scientific">Dibothriocephalus latus</name>
    <name type="common">Fish tapeworm</name>
    <name type="synonym">Diphyllobothrium latum</name>
    <dbReference type="NCBI Taxonomy" id="60516"/>
    <lineage>
        <taxon>Eukaryota</taxon>
        <taxon>Metazoa</taxon>
        <taxon>Spiralia</taxon>
        <taxon>Lophotrochozoa</taxon>
        <taxon>Platyhelminthes</taxon>
        <taxon>Cestoda</taxon>
        <taxon>Eucestoda</taxon>
        <taxon>Diphyllobothriidea</taxon>
        <taxon>Diphyllobothriidae</taxon>
        <taxon>Dibothriocephalus</taxon>
    </lineage>
</organism>
<dbReference type="AlphaFoldDB" id="A0A3P7R7P9"/>
<gene>
    <name evidence="2" type="ORF">DILT_LOCUS18033</name>
</gene>
<name>A0A3P7R7P9_DIBLA</name>
<dbReference type="Proteomes" id="UP000281553">
    <property type="component" value="Unassembled WGS sequence"/>
</dbReference>
<evidence type="ECO:0000256" key="1">
    <source>
        <dbReference type="SAM" id="MobiDB-lite"/>
    </source>
</evidence>
<protein>
    <submittedName>
        <fullName evidence="2">Uncharacterized protein</fullName>
    </submittedName>
</protein>
<feature type="compositionally biased region" description="Polar residues" evidence="1">
    <location>
        <begin position="43"/>
        <end position="62"/>
    </location>
</feature>
<feature type="compositionally biased region" description="Basic and acidic residues" evidence="1">
    <location>
        <begin position="103"/>
        <end position="113"/>
    </location>
</feature>
<evidence type="ECO:0000313" key="2">
    <source>
        <dbReference type="EMBL" id="VDN39852.1"/>
    </source>
</evidence>
<dbReference type="EMBL" id="UYRU01096834">
    <property type="protein sequence ID" value="VDN39852.1"/>
    <property type="molecule type" value="Genomic_DNA"/>
</dbReference>
<feature type="region of interest" description="Disordered" evidence="1">
    <location>
        <begin position="38"/>
        <end position="113"/>
    </location>
</feature>
<reference evidence="2 3" key="1">
    <citation type="submission" date="2018-11" db="EMBL/GenBank/DDBJ databases">
        <authorList>
            <consortium name="Pathogen Informatics"/>
        </authorList>
    </citation>
    <scope>NUCLEOTIDE SEQUENCE [LARGE SCALE GENOMIC DNA]</scope>
</reference>
<sequence>MEAGFFIVGTRESVEKARVLITFEIYRIFDLERLEAEKIDPSELSQQEPRQTNSEPLESASFQGGGGDRNMSNPDGECGSHSQLAGEGSDDLGGELAAGPQGNERDQSPRTHV</sequence>
<evidence type="ECO:0000313" key="3">
    <source>
        <dbReference type="Proteomes" id="UP000281553"/>
    </source>
</evidence>